<gene>
    <name evidence="1" type="ORF">SEVIR_3G298150v2</name>
</gene>
<dbReference type="Proteomes" id="UP000298652">
    <property type="component" value="Chromosome 3"/>
</dbReference>
<dbReference type="AlphaFoldDB" id="A0A4U6VHS5"/>
<reference evidence="1" key="1">
    <citation type="submission" date="2019-03" db="EMBL/GenBank/DDBJ databases">
        <title>WGS assembly of Setaria viridis.</title>
        <authorList>
            <person name="Huang P."/>
            <person name="Jenkins J."/>
            <person name="Grimwood J."/>
            <person name="Barry K."/>
            <person name="Healey A."/>
            <person name="Mamidi S."/>
            <person name="Sreedasyam A."/>
            <person name="Shu S."/>
            <person name="Feldman M."/>
            <person name="Wu J."/>
            <person name="Yu Y."/>
            <person name="Chen C."/>
            <person name="Johnson J."/>
            <person name="Rokhsar D."/>
            <person name="Baxter I."/>
            <person name="Schmutz J."/>
            <person name="Brutnell T."/>
            <person name="Kellogg E."/>
        </authorList>
    </citation>
    <scope>NUCLEOTIDE SEQUENCE [LARGE SCALE GENOMIC DNA]</scope>
</reference>
<name>A0A4U6VHS5_SETVI</name>
<evidence type="ECO:0000313" key="1">
    <source>
        <dbReference type="EMBL" id="TKW28044.1"/>
    </source>
</evidence>
<evidence type="ECO:0000313" key="2">
    <source>
        <dbReference type="Proteomes" id="UP000298652"/>
    </source>
</evidence>
<dbReference type="EMBL" id="CM016554">
    <property type="protein sequence ID" value="TKW28044.1"/>
    <property type="molecule type" value="Genomic_DNA"/>
</dbReference>
<keyword evidence="2" id="KW-1185">Reference proteome</keyword>
<organism evidence="1 2">
    <name type="scientific">Setaria viridis</name>
    <name type="common">Green bristlegrass</name>
    <name type="synonym">Setaria italica subsp. viridis</name>
    <dbReference type="NCBI Taxonomy" id="4556"/>
    <lineage>
        <taxon>Eukaryota</taxon>
        <taxon>Viridiplantae</taxon>
        <taxon>Streptophyta</taxon>
        <taxon>Embryophyta</taxon>
        <taxon>Tracheophyta</taxon>
        <taxon>Spermatophyta</taxon>
        <taxon>Magnoliopsida</taxon>
        <taxon>Liliopsida</taxon>
        <taxon>Poales</taxon>
        <taxon>Poaceae</taxon>
        <taxon>PACMAD clade</taxon>
        <taxon>Panicoideae</taxon>
        <taxon>Panicodae</taxon>
        <taxon>Paniceae</taxon>
        <taxon>Cenchrinae</taxon>
        <taxon>Setaria</taxon>
    </lineage>
</organism>
<sequence>MRILGVRHCLFGLYMLGCSVDTPACPSQVF</sequence>
<accession>A0A4U6VHS5</accession>
<dbReference type="Gramene" id="TKW28044">
    <property type="protein sequence ID" value="TKW28044"/>
    <property type="gene ID" value="SEVIR_3G298150v2"/>
</dbReference>
<proteinExistence type="predicted"/>
<protein>
    <submittedName>
        <fullName evidence="1">Uncharacterized protein</fullName>
    </submittedName>
</protein>